<keyword evidence="2" id="KW-1185">Reference proteome</keyword>
<dbReference type="AlphaFoldDB" id="A0A6A6IYT1"/>
<dbReference type="EMBL" id="ML987190">
    <property type="protein sequence ID" value="KAF2254343.1"/>
    <property type="molecule type" value="Genomic_DNA"/>
</dbReference>
<protein>
    <submittedName>
        <fullName evidence="1">Uncharacterized protein</fullName>
    </submittedName>
</protein>
<reference evidence="1" key="1">
    <citation type="journal article" date="2020" name="Stud. Mycol.">
        <title>101 Dothideomycetes genomes: a test case for predicting lifestyles and emergence of pathogens.</title>
        <authorList>
            <person name="Haridas S."/>
            <person name="Albert R."/>
            <person name="Binder M."/>
            <person name="Bloem J."/>
            <person name="Labutti K."/>
            <person name="Salamov A."/>
            <person name="Andreopoulos B."/>
            <person name="Baker S."/>
            <person name="Barry K."/>
            <person name="Bills G."/>
            <person name="Bluhm B."/>
            <person name="Cannon C."/>
            <person name="Castanera R."/>
            <person name="Culley D."/>
            <person name="Daum C."/>
            <person name="Ezra D."/>
            <person name="Gonzalez J."/>
            <person name="Henrissat B."/>
            <person name="Kuo A."/>
            <person name="Liang C."/>
            <person name="Lipzen A."/>
            <person name="Lutzoni F."/>
            <person name="Magnuson J."/>
            <person name="Mondo S."/>
            <person name="Nolan M."/>
            <person name="Ohm R."/>
            <person name="Pangilinan J."/>
            <person name="Park H.-J."/>
            <person name="Ramirez L."/>
            <person name="Alfaro M."/>
            <person name="Sun H."/>
            <person name="Tritt A."/>
            <person name="Yoshinaga Y."/>
            <person name="Zwiers L.-H."/>
            <person name="Turgeon B."/>
            <person name="Goodwin S."/>
            <person name="Spatafora J."/>
            <person name="Crous P."/>
            <person name="Grigoriev I."/>
        </authorList>
    </citation>
    <scope>NUCLEOTIDE SEQUENCE</scope>
    <source>
        <strain evidence="1">CBS 122368</strain>
    </source>
</reference>
<organism evidence="1 2">
    <name type="scientific">Trematosphaeria pertusa</name>
    <dbReference type="NCBI Taxonomy" id="390896"/>
    <lineage>
        <taxon>Eukaryota</taxon>
        <taxon>Fungi</taxon>
        <taxon>Dikarya</taxon>
        <taxon>Ascomycota</taxon>
        <taxon>Pezizomycotina</taxon>
        <taxon>Dothideomycetes</taxon>
        <taxon>Pleosporomycetidae</taxon>
        <taxon>Pleosporales</taxon>
        <taxon>Massarineae</taxon>
        <taxon>Trematosphaeriaceae</taxon>
        <taxon>Trematosphaeria</taxon>
    </lineage>
</organism>
<dbReference type="GeneID" id="54573091"/>
<gene>
    <name evidence="1" type="ORF">BU26DRAFT_136779</name>
</gene>
<dbReference type="OrthoDB" id="4358740at2759"/>
<evidence type="ECO:0000313" key="2">
    <source>
        <dbReference type="Proteomes" id="UP000800094"/>
    </source>
</evidence>
<name>A0A6A6IYT1_9PLEO</name>
<dbReference type="Proteomes" id="UP000800094">
    <property type="component" value="Unassembled WGS sequence"/>
</dbReference>
<evidence type="ECO:0000313" key="1">
    <source>
        <dbReference type="EMBL" id="KAF2254343.1"/>
    </source>
</evidence>
<accession>A0A6A6IYT1</accession>
<sequence length="168" mass="18569">MENVRSIPVPKIVEELLNTRKPTRIAVFVRAKSPLYPLLPDQVVRTACSTLGVSAGDSHPTPLVVEKWDRLDVLAFDVFHAAYNPSTAHHEASLPVVLVDYGKRYSVVKAAGPDFQKEVNVAVAREHNLNGWDARPPYVVDHTGTKVPTYPNPRDLITLRSKSAVQSP</sequence>
<proteinExistence type="predicted"/>
<dbReference type="RefSeq" id="XP_033689347.1">
    <property type="nucleotide sequence ID" value="XM_033819761.1"/>
</dbReference>